<comment type="caution">
    <text evidence="1">The sequence shown here is derived from an EMBL/GenBank/DDBJ whole genome shotgun (WGS) entry which is preliminary data.</text>
</comment>
<dbReference type="AlphaFoldDB" id="A0A164EYN4"/>
<name>A0A164EYN4_9CRUS</name>
<accession>A0A164EYN4</accession>
<reference evidence="1 2" key="1">
    <citation type="submission" date="2016-03" db="EMBL/GenBank/DDBJ databases">
        <title>EvidentialGene: Evidence-directed Construction of Genes on Genomes.</title>
        <authorList>
            <person name="Gilbert D.G."/>
            <person name="Choi J.-H."/>
            <person name="Mockaitis K."/>
            <person name="Colbourne J."/>
            <person name="Pfrender M."/>
        </authorList>
    </citation>
    <scope>NUCLEOTIDE SEQUENCE [LARGE SCALE GENOMIC DNA]</scope>
    <source>
        <strain evidence="1 2">Xinb3</strain>
        <tissue evidence="1">Complete organism</tissue>
    </source>
</reference>
<proteinExistence type="predicted"/>
<organism evidence="1 2">
    <name type="scientific">Daphnia magna</name>
    <dbReference type="NCBI Taxonomy" id="35525"/>
    <lineage>
        <taxon>Eukaryota</taxon>
        <taxon>Metazoa</taxon>
        <taxon>Ecdysozoa</taxon>
        <taxon>Arthropoda</taxon>
        <taxon>Crustacea</taxon>
        <taxon>Branchiopoda</taxon>
        <taxon>Diplostraca</taxon>
        <taxon>Cladocera</taxon>
        <taxon>Anomopoda</taxon>
        <taxon>Daphniidae</taxon>
        <taxon>Daphnia</taxon>
    </lineage>
</organism>
<evidence type="ECO:0000313" key="2">
    <source>
        <dbReference type="Proteomes" id="UP000076858"/>
    </source>
</evidence>
<dbReference type="Proteomes" id="UP000076858">
    <property type="component" value="Unassembled WGS sequence"/>
</dbReference>
<keyword evidence="2" id="KW-1185">Reference proteome</keyword>
<gene>
    <name evidence="1" type="ORF">APZ42_007966</name>
</gene>
<evidence type="ECO:0000313" key="1">
    <source>
        <dbReference type="EMBL" id="KZR97256.1"/>
    </source>
</evidence>
<protein>
    <submittedName>
        <fullName evidence="1">Putative Will die slowly protein</fullName>
    </submittedName>
</protein>
<dbReference type="EMBL" id="LRGB01022095">
    <property type="protein sequence ID" value="KZR97256.1"/>
    <property type="molecule type" value="Genomic_DNA"/>
</dbReference>
<sequence>MICFAYDIQGKCLETNTGHKKGKYCIFANLSGTGGKVGHSLTN</sequence>